<evidence type="ECO:0008006" key="3">
    <source>
        <dbReference type="Google" id="ProtNLM"/>
    </source>
</evidence>
<proteinExistence type="predicted"/>
<reference evidence="1 2" key="1">
    <citation type="submission" date="2014-04" db="EMBL/GenBank/DDBJ databases">
        <title>Evolutionary Origins and Diversification of the Mycorrhizal Mutualists.</title>
        <authorList>
            <consortium name="DOE Joint Genome Institute"/>
            <consortium name="Mycorrhizal Genomics Consortium"/>
            <person name="Kohler A."/>
            <person name="Kuo A."/>
            <person name="Nagy L.G."/>
            <person name="Floudas D."/>
            <person name="Copeland A."/>
            <person name="Barry K.W."/>
            <person name="Cichocki N."/>
            <person name="Veneault-Fourrey C."/>
            <person name="LaButti K."/>
            <person name="Lindquist E.A."/>
            <person name="Lipzen A."/>
            <person name="Lundell T."/>
            <person name="Morin E."/>
            <person name="Murat C."/>
            <person name="Riley R."/>
            <person name="Ohm R."/>
            <person name="Sun H."/>
            <person name="Tunlid A."/>
            <person name="Henrissat B."/>
            <person name="Grigoriev I.V."/>
            <person name="Hibbett D.S."/>
            <person name="Martin F."/>
        </authorList>
    </citation>
    <scope>NUCLEOTIDE SEQUENCE [LARGE SCALE GENOMIC DNA]</scope>
    <source>
        <strain evidence="1 2">Koide BX008</strain>
    </source>
</reference>
<sequence length="454" mass="51786">MLQFLANDLIYEILCHFLPELQLSVAESDLFPWYLGKICNSWRTVFISSPRFWSTLDINIDACLKEELPYHDSIFELVQLALKRSNGCPLSLSITMHRVFEKNATSATIRMRTKDILEMLVTHSMYWRDLCLVLHRSCYPTLYKANGQLPVLRSIKVPLQPLQSVPQQIGSDLINFQDIFTNATQLTRVHSFFMIETYWRINWSPVTVIHLVEAMSLDDVIPTLRQTSALEELVVGIIRDRMDPDFSIAPVHLPFLKVLYFPTLMFVSLLHTPGLEELYIAHNHWPVESDTDPLPITTVSGYFSTVPNLRKLAIYPVNPTDTLPILKQAPSKTRELAMYGSFISQQLTFAAANCAQLHNLKTISIGTRSHEIPHLLAKVKGWAQERQSATESGIGPFKNLAQFSLDFVPDKNCGILKPVKRLKRVLEEQGINFVSRIITESEMNTLGMPPFNLF</sequence>
<gene>
    <name evidence="1" type="ORF">M378DRAFT_199614</name>
</gene>
<accession>A0A0C2WXP6</accession>
<dbReference type="HOGENOM" id="CLU_049746_0_0_1"/>
<protein>
    <recommendedName>
        <fullName evidence="3">F-box domain-containing protein</fullName>
    </recommendedName>
</protein>
<dbReference type="SUPFAM" id="SSF52058">
    <property type="entry name" value="L domain-like"/>
    <property type="match status" value="1"/>
</dbReference>
<dbReference type="OrthoDB" id="2847640at2759"/>
<dbReference type="EMBL" id="KN818288">
    <property type="protein sequence ID" value="KIL61168.1"/>
    <property type="molecule type" value="Genomic_DNA"/>
</dbReference>
<evidence type="ECO:0000313" key="2">
    <source>
        <dbReference type="Proteomes" id="UP000054549"/>
    </source>
</evidence>
<organism evidence="1 2">
    <name type="scientific">Amanita muscaria (strain Koide BX008)</name>
    <dbReference type="NCBI Taxonomy" id="946122"/>
    <lineage>
        <taxon>Eukaryota</taxon>
        <taxon>Fungi</taxon>
        <taxon>Dikarya</taxon>
        <taxon>Basidiomycota</taxon>
        <taxon>Agaricomycotina</taxon>
        <taxon>Agaricomycetes</taxon>
        <taxon>Agaricomycetidae</taxon>
        <taxon>Agaricales</taxon>
        <taxon>Pluteineae</taxon>
        <taxon>Amanitaceae</taxon>
        <taxon>Amanita</taxon>
    </lineage>
</organism>
<dbReference type="AlphaFoldDB" id="A0A0C2WXP6"/>
<name>A0A0C2WXP6_AMAMK</name>
<evidence type="ECO:0000313" key="1">
    <source>
        <dbReference type="EMBL" id="KIL61168.1"/>
    </source>
</evidence>
<dbReference type="Proteomes" id="UP000054549">
    <property type="component" value="Unassembled WGS sequence"/>
</dbReference>
<keyword evidence="2" id="KW-1185">Reference proteome</keyword>
<dbReference type="InParanoid" id="A0A0C2WXP6"/>